<sequence>MSLPLKFIHIPMAVLLSMAWLVARPPDLRFRQLTIDDGLSQSTVYDIEKDARGFMWFATEDGLNRYDGYEFKIFQHRPADSTSLPSATVLVLLTDRAGRLWVGTNSGLCRYNDSTESFQRFPIKNAPPGANDIRALYEDGHGNLWVGTYGGLYVLDIKRESYNTHLTEGLREKPVSGKPVLSITGDKEKQRLYIGYLGGLAVINMSPSVPMYKEVLAEDGGDGLPGTIIYALHMDDSGILWIGGNDGMSRYDPATKRFRRYKADPSVANKLSKPTVWKIIAAGREALWIANYGGGLFYFDKKKGRFKGYRNEANNPRSLSDNRLLALYADTSRPVPALWVGSVSGGVNAWFPEKQKFRHFAPLPGKPGLSNGIVYSFCEDARARLWVCTARGLELWDESGRRFIPYPDQTSEYYCITPAGREGLWVGRLDGLWRFNIRKGKLSRPFPQKEDFAPLRQAAVLHILREKETLVWLATRRGLVRYNPFGQTVRLFKHAPGDSSTLSANEVRRLMRDSRGRLWVATARGLNIFQEASNSFRRLPGFPQARRGLRGTIVYHVMESRDGQIWAATDAGLHRYRPDGGFDFWGEEQGLANHVLYGILEDDGGYLWLSTNRGLSRFDPQNETFTNFTVEDGLQANEFNAGAFFRRRNSHFLFGGINGFNSFDPAGVRLSRYVPPVALTGFRLFNRPAELPV</sequence>
<feature type="non-terminal residue" evidence="2">
    <location>
        <position position="693"/>
    </location>
</feature>
<dbReference type="SUPFAM" id="SSF50998">
    <property type="entry name" value="Quinoprotein alcohol dehydrogenase-like"/>
    <property type="match status" value="1"/>
</dbReference>
<dbReference type="EMBL" id="DRLD01000361">
    <property type="protein sequence ID" value="HED11566.1"/>
    <property type="molecule type" value="Genomic_DNA"/>
</dbReference>
<dbReference type="AlphaFoldDB" id="A0A7V1PW12"/>
<dbReference type="PANTHER" id="PTHR43547:SF2">
    <property type="entry name" value="HYBRID SIGNAL TRANSDUCTION HISTIDINE KINASE C"/>
    <property type="match status" value="1"/>
</dbReference>
<dbReference type="InterPro" id="IPR011110">
    <property type="entry name" value="Reg_prop"/>
</dbReference>
<dbReference type="Gene3D" id="2.130.10.10">
    <property type="entry name" value="YVTN repeat-like/Quinoprotein amine dehydrogenase"/>
    <property type="match status" value="2"/>
</dbReference>
<evidence type="ECO:0008006" key="3">
    <source>
        <dbReference type="Google" id="ProtNLM"/>
    </source>
</evidence>
<dbReference type="InterPro" id="IPR015943">
    <property type="entry name" value="WD40/YVTN_repeat-like_dom_sf"/>
</dbReference>
<dbReference type="PANTHER" id="PTHR43547">
    <property type="entry name" value="TWO-COMPONENT HISTIDINE KINASE"/>
    <property type="match status" value="1"/>
</dbReference>
<protein>
    <recommendedName>
        <fullName evidence="3">Histidine kinase</fullName>
    </recommendedName>
</protein>
<dbReference type="InterPro" id="IPR011047">
    <property type="entry name" value="Quinoprotein_ADH-like_sf"/>
</dbReference>
<accession>A0A7V1PW12</accession>
<dbReference type="SUPFAM" id="SSF63829">
    <property type="entry name" value="Calcium-dependent phosphotriesterase"/>
    <property type="match status" value="2"/>
</dbReference>
<gene>
    <name evidence="2" type="ORF">ENJ10_12820</name>
</gene>
<comment type="caution">
    <text evidence="2">The sequence shown here is derived from an EMBL/GenBank/DDBJ whole genome shotgun (WGS) entry which is preliminary data.</text>
</comment>
<keyword evidence="1" id="KW-0597">Phosphoprotein</keyword>
<organism evidence="2">
    <name type="scientific">Caldithrix abyssi</name>
    <dbReference type="NCBI Taxonomy" id="187145"/>
    <lineage>
        <taxon>Bacteria</taxon>
        <taxon>Pseudomonadati</taxon>
        <taxon>Calditrichota</taxon>
        <taxon>Calditrichia</taxon>
        <taxon>Calditrichales</taxon>
        <taxon>Calditrichaceae</taxon>
        <taxon>Caldithrix</taxon>
    </lineage>
</organism>
<dbReference type="Proteomes" id="UP000886005">
    <property type="component" value="Unassembled WGS sequence"/>
</dbReference>
<evidence type="ECO:0000256" key="1">
    <source>
        <dbReference type="ARBA" id="ARBA00022553"/>
    </source>
</evidence>
<proteinExistence type="predicted"/>
<name>A0A7V1PW12_CALAY</name>
<dbReference type="Pfam" id="PF07494">
    <property type="entry name" value="Reg_prop"/>
    <property type="match status" value="5"/>
</dbReference>
<evidence type="ECO:0000313" key="2">
    <source>
        <dbReference type="EMBL" id="HED11566.1"/>
    </source>
</evidence>
<dbReference type="GO" id="GO:0000155">
    <property type="term" value="F:phosphorelay sensor kinase activity"/>
    <property type="evidence" value="ECO:0007669"/>
    <property type="project" value="TreeGrafter"/>
</dbReference>
<reference evidence="2" key="1">
    <citation type="journal article" date="2020" name="mSystems">
        <title>Genome- and Community-Level Interaction Insights into Carbon Utilization and Element Cycling Functions of Hydrothermarchaeota in Hydrothermal Sediment.</title>
        <authorList>
            <person name="Zhou Z."/>
            <person name="Liu Y."/>
            <person name="Xu W."/>
            <person name="Pan J."/>
            <person name="Luo Z.H."/>
            <person name="Li M."/>
        </authorList>
    </citation>
    <scope>NUCLEOTIDE SEQUENCE [LARGE SCALE GENOMIC DNA]</scope>
    <source>
        <strain evidence="2">HyVt-456</strain>
    </source>
</reference>